<name>A0ACB0M5W2_TRIPR</name>
<gene>
    <name evidence="1" type="ORF">MILVUS5_LOCUS39539</name>
</gene>
<sequence>MDMKKTVTLLFGLTDTNLTLSSTIRLALPTIATIAVITIAFKEFKSSKRIISFSGFDSRLFITDSEKPILIPGLQNLANNCFLNVVLQALASCVCFQSFLDNVIAEYETDEQLVENMPLIFSLASLLQELSSVSTEKVILSPTKLMHAMSSYIPDFDLTSQQDAAEAFVHLMSSLREESGGCYAPKISSFADIFASNNRILTPIQTEWQSEPERWQRLFLGPFDGILNSSLTCQSCSSQISNKFESFDCLPLSPVLSNSYTIRVGCTLVDCLKQFIVAEHIENYHCSHCWHNAAIKYLTLMEGNKVELGKLKRCSDEEFCECRKTYNLENLPWLNRFSRALKQLSIARSPRILCIQLKRVHMNNFGESFKLQGHISFPLTLDVSSFMTTRPGVNIQKEDVQSLPLNLQYNRINSLPNHSNLHSEIRTIRFSGIYGESKEQIDADALIDDVVISSTSRQALLNEFPCSSSSENTHSNTQSQFIDTVGQNFLYICIHFTLNHEILYILAFFLSSYILWFIQVDASCNSDSQDTCLYQLVSVVEHFGRAGGGHYTVYRCVRSESSDVSGDQHSMSWFCVSDSQVHSVSVEDVLSAEASLLFYERIPNS</sequence>
<keyword evidence="2" id="KW-1185">Reference proteome</keyword>
<comment type="caution">
    <text evidence="1">The sequence shown here is derived from an EMBL/GenBank/DDBJ whole genome shotgun (WGS) entry which is preliminary data.</text>
</comment>
<reference evidence="1" key="1">
    <citation type="submission" date="2023-10" db="EMBL/GenBank/DDBJ databases">
        <authorList>
            <person name="Rodriguez Cubillos JULIANA M."/>
            <person name="De Vega J."/>
        </authorList>
    </citation>
    <scope>NUCLEOTIDE SEQUENCE</scope>
</reference>
<accession>A0ACB0M5W2</accession>
<protein>
    <submittedName>
        <fullName evidence="1">Uncharacterized protein</fullName>
    </submittedName>
</protein>
<dbReference type="EMBL" id="CASHSV030000823">
    <property type="protein sequence ID" value="CAJ2676918.1"/>
    <property type="molecule type" value="Genomic_DNA"/>
</dbReference>
<proteinExistence type="predicted"/>
<organism evidence="1 2">
    <name type="scientific">Trifolium pratense</name>
    <name type="common">Red clover</name>
    <dbReference type="NCBI Taxonomy" id="57577"/>
    <lineage>
        <taxon>Eukaryota</taxon>
        <taxon>Viridiplantae</taxon>
        <taxon>Streptophyta</taxon>
        <taxon>Embryophyta</taxon>
        <taxon>Tracheophyta</taxon>
        <taxon>Spermatophyta</taxon>
        <taxon>Magnoliopsida</taxon>
        <taxon>eudicotyledons</taxon>
        <taxon>Gunneridae</taxon>
        <taxon>Pentapetalae</taxon>
        <taxon>rosids</taxon>
        <taxon>fabids</taxon>
        <taxon>Fabales</taxon>
        <taxon>Fabaceae</taxon>
        <taxon>Papilionoideae</taxon>
        <taxon>50 kb inversion clade</taxon>
        <taxon>NPAAA clade</taxon>
        <taxon>Hologalegina</taxon>
        <taxon>IRL clade</taxon>
        <taxon>Trifolieae</taxon>
        <taxon>Trifolium</taxon>
    </lineage>
</organism>
<dbReference type="Proteomes" id="UP001177021">
    <property type="component" value="Unassembled WGS sequence"/>
</dbReference>
<evidence type="ECO:0000313" key="1">
    <source>
        <dbReference type="EMBL" id="CAJ2676918.1"/>
    </source>
</evidence>
<evidence type="ECO:0000313" key="2">
    <source>
        <dbReference type="Proteomes" id="UP001177021"/>
    </source>
</evidence>